<keyword evidence="1" id="KW-0175">Coiled coil</keyword>
<feature type="coiled-coil region" evidence="1">
    <location>
        <begin position="25"/>
        <end position="80"/>
    </location>
</feature>
<feature type="coiled-coil region" evidence="1">
    <location>
        <begin position="282"/>
        <end position="365"/>
    </location>
</feature>
<feature type="coiled-coil region" evidence="1">
    <location>
        <begin position="191"/>
        <end position="243"/>
    </location>
</feature>
<evidence type="ECO:0000313" key="4">
    <source>
        <dbReference type="Proteomes" id="UP000314980"/>
    </source>
</evidence>
<dbReference type="InterPro" id="IPR056273">
    <property type="entry name" value="CDK5RAP2_MYOME_CC"/>
</dbReference>
<name>A0A4W6E6C3_LATCA</name>
<dbReference type="PANTHER" id="PTHR46501">
    <property type="entry name" value="MYOMEGALIN"/>
    <property type="match status" value="1"/>
</dbReference>
<dbReference type="Proteomes" id="UP000314980">
    <property type="component" value="Unassembled WGS sequence"/>
</dbReference>
<dbReference type="AlphaFoldDB" id="A0A4W6E6C3"/>
<dbReference type="PANTHER" id="PTHR46501:SF2">
    <property type="entry name" value="MYOMEGALIN"/>
    <property type="match status" value="1"/>
</dbReference>
<evidence type="ECO:0000259" key="2">
    <source>
        <dbReference type="Pfam" id="PF23246"/>
    </source>
</evidence>
<dbReference type="InterPro" id="IPR052593">
    <property type="entry name" value="MT-associated_AKAP9-binding"/>
</dbReference>
<dbReference type="GO" id="GO:1903358">
    <property type="term" value="P:regulation of Golgi organization"/>
    <property type="evidence" value="ECO:0007669"/>
    <property type="project" value="TreeGrafter"/>
</dbReference>
<feature type="domain" description="CDK5 regulatory subunit-associated protein 2/Myomegalin coiled coil" evidence="2">
    <location>
        <begin position="482"/>
        <end position="509"/>
    </location>
</feature>
<dbReference type="GO" id="GO:0005813">
    <property type="term" value="C:centrosome"/>
    <property type="evidence" value="ECO:0007669"/>
    <property type="project" value="TreeGrafter"/>
</dbReference>
<dbReference type="GO" id="GO:0090063">
    <property type="term" value="P:positive regulation of microtubule nucleation"/>
    <property type="evidence" value="ECO:0007669"/>
    <property type="project" value="TreeGrafter"/>
</dbReference>
<dbReference type="GO" id="GO:0005794">
    <property type="term" value="C:Golgi apparatus"/>
    <property type="evidence" value="ECO:0007669"/>
    <property type="project" value="TreeGrafter"/>
</dbReference>
<evidence type="ECO:0000313" key="3">
    <source>
        <dbReference type="Ensembl" id="ENSLCAP00010034139.1"/>
    </source>
</evidence>
<reference evidence="4" key="1">
    <citation type="submission" date="2015-09" db="EMBL/GenBank/DDBJ databases">
        <authorList>
            <person name="Sai Rama Sridatta P."/>
        </authorList>
    </citation>
    <scope>NUCLEOTIDE SEQUENCE [LARGE SCALE GENOMIC DNA]</scope>
</reference>
<reference evidence="3" key="2">
    <citation type="submission" date="2025-08" db="UniProtKB">
        <authorList>
            <consortium name="Ensembl"/>
        </authorList>
    </citation>
    <scope>IDENTIFICATION</scope>
</reference>
<proteinExistence type="predicted"/>
<organism evidence="3 4">
    <name type="scientific">Lates calcarifer</name>
    <name type="common">Barramundi</name>
    <name type="synonym">Holocentrus calcarifer</name>
    <dbReference type="NCBI Taxonomy" id="8187"/>
    <lineage>
        <taxon>Eukaryota</taxon>
        <taxon>Metazoa</taxon>
        <taxon>Chordata</taxon>
        <taxon>Craniata</taxon>
        <taxon>Vertebrata</taxon>
        <taxon>Euteleostomi</taxon>
        <taxon>Actinopterygii</taxon>
        <taxon>Neopterygii</taxon>
        <taxon>Teleostei</taxon>
        <taxon>Neoteleostei</taxon>
        <taxon>Acanthomorphata</taxon>
        <taxon>Carangaria</taxon>
        <taxon>Carangaria incertae sedis</taxon>
        <taxon>Centropomidae</taxon>
        <taxon>Lates</taxon>
    </lineage>
</organism>
<dbReference type="GO" id="GO:0060090">
    <property type="term" value="F:molecular adaptor activity"/>
    <property type="evidence" value="ECO:0007669"/>
    <property type="project" value="TreeGrafter"/>
</dbReference>
<dbReference type="Pfam" id="PF23246">
    <property type="entry name" value="CC_CDK5RAP2"/>
    <property type="match status" value="1"/>
</dbReference>
<protein>
    <recommendedName>
        <fullName evidence="2">CDK5 regulatory subunit-associated protein 2/Myomegalin coiled coil domain-containing protein</fullName>
    </recommendedName>
</protein>
<dbReference type="GO" id="GO:0007098">
    <property type="term" value="P:centrosome cycle"/>
    <property type="evidence" value="ECO:0007669"/>
    <property type="project" value="TreeGrafter"/>
</dbReference>
<sequence>QSLVEEQQSQLNQYECAAGQCVSELQKAQLQVQSLQAKIHESEANNMKLQEKLNEMECELRSLRQAAQSQERTIQGLTESISTKDSEAQELYQMIEGQNTTLCKLREMAHRNQLSHESLTLSQLQGELVAVQSSLFSLGLELEASQRSLRQSQRQGEDLARFKDRLNSDLQEALQHREVTEKHNQDLRCALQKTHSELQAKEAALKESEAEKHTVVQEKDRSIAQLERSLQDKEQQLQEYSDMLESTGGSKPRDALLEKLRERIKDRDRALEHSIDDKFRCLEEREGQVRRLQLALREKERDLERLRCILSNNEETITSLDGLVRGKELELEQAAEAYRNLQWLKQQCEEKERNTQREKDSIINQLQAALQSRSQETQDLTAALVARVQASPTEVVEELKARLALKEKLFQELLSDRSRQSNEHQAQVQDLLNTLSSKDQYLQVSYAVGICNYERLCTIKISSETFNFSTLSLSLSFRTTPTEYNKLNDALRAEKRLYQSLTHIHTKTDR</sequence>
<reference evidence="3" key="3">
    <citation type="submission" date="2025-09" db="UniProtKB">
        <authorList>
            <consortium name="Ensembl"/>
        </authorList>
    </citation>
    <scope>IDENTIFICATION</scope>
</reference>
<dbReference type="GeneTree" id="ENSGT00950000183190"/>
<evidence type="ECO:0000256" key="1">
    <source>
        <dbReference type="SAM" id="Coils"/>
    </source>
</evidence>
<accession>A0A4W6E6C3</accession>
<dbReference type="Ensembl" id="ENSLCAT00010034946.1">
    <property type="protein sequence ID" value="ENSLCAP00010034139.1"/>
    <property type="gene ID" value="ENSLCAG00010016017.1"/>
</dbReference>
<keyword evidence="4" id="KW-1185">Reference proteome</keyword>